<evidence type="ECO:0000313" key="2">
    <source>
        <dbReference type="EMBL" id="KTF08073.1"/>
    </source>
</evidence>
<feature type="compositionally biased region" description="Basic and acidic residues" evidence="1">
    <location>
        <begin position="35"/>
        <end position="52"/>
    </location>
</feature>
<sequence>MADEQVGQVEILPQLNEQVQHLRLDRHVQRSDRFVADQEIGPHRQRAGDAHPRPLPPEN</sequence>
<dbReference type="EMBL" id="AYSL01000172">
    <property type="protein sequence ID" value="KTF08073.1"/>
    <property type="molecule type" value="Genomic_DNA"/>
</dbReference>
<comment type="caution">
    <text evidence="2">The sequence shown here is derived from an EMBL/GenBank/DDBJ whole genome shotgun (WGS) entry which is preliminary data.</text>
</comment>
<name>A0A1B6NXF0_9ZZZZ</name>
<evidence type="ECO:0000256" key="1">
    <source>
        <dbReference type="SAM" id="MobiDB-lite"/>
    </source>
</evidence>
<organism evidence="2">
    <name type="scientific">marine sediment metagenome</name>
    <dbReference type="NCBI Taxonomy" id="412755"/>
    <lineage>
        <taxon>unclassified sequences</taxon>
        <taxon>metagenomes</taxon>
        <taxon>ecological metagenomes</taxon>
    </lineage>
</organism>
<protein>
    <submittedName>
        <fullName evidence="2">Uncharacterized protein</fullName>
    </submittedName>
</protein>
<feature type="region of interest" description="Disordered" evidence="1">
    <location>
        <begin position="35"/>
        <end position="59"/>
    </location>
</feature>
<accession>A0A1B6NXF0</accession>
<dbReference type="AntiFam" id="ANF00095">
    <property type="entry name" value="Shadow ORF (opposite ABC transporters)"/>
</dbReference>
<proteinExistence type="predicted"/>
<dbReference type="AlphaFoldDB" id="A0A1B6NXF0"/>
<reference evidence="2" key="1">
    <citation type="submission" date="2013-11" db="EMBL/GenBank/DDBJ databases">
        <title>Microbial diversity, functional groups and degradation webs in Northern and Southern Mediterranean and Red Sea marine crude oil polluted sites.</title>
        <authorList>
            <person name="Daffonchio D."/>
            <person name="Mapelli F."/>
            <person name="Ferrer M."/>
            <person name="Richter M."/>
            <person name="Cherif A."/>
            <person name="Malkawi H.I."/>
            <person name="Yakimov M.M."/>
            <person name="Abdel-Fattah Y.R."/>
            <person name="Blaghen M."/>
            <person name="Golyshin P.N."/>
            <person name="Kalogerakis N."/>
            <person name="Boon N."/>
            <person name="Magagnini M."/>
            <person name="Fava F."/>
        </authorList>
    </citation>
    <scope>NUCLEOTIDE SEQUENCE</scope>
</reference>
<gene>
    <name evidence="2" type="ORF">MGSAQ_000431</name>
</gene>